<dbReference type="SUPFAM" id="SSF48317">
    <property type="entry name" value="Acid phosphatase/Vanadium-dependent haloperoxidase"/>
    <property type="match status" value="1"/>
</dbReference>
<feature type="domain" description="LssY-like C-terminal" evidence="9">
    <location>
        <begin position="509"/>
        <end position="620"/>
    </location>
</feature>
<organism evidence="10 11">
    <name type="scientific">Salinisphaera dokdonensis CL-ES53</name>
    <dbReference type="NCBI Taxonomy" id="1304272"/>
    <lineage>
        <taxon>Bacteria</taxon>
        <taxon>Pseudomonadati</taxon>
        <taxon>Pseudomonadota</taxon>
        <taxon>Gammaproteobacteria</taxon>
        <taxon>Salinisphaerales</taxon>
        <taxon>Salinisphaeraceae</taxon>
        <taxon>Salinisphaera</taxon>
    </lineage>
</organism>
<proteinExistence type="inferred from homology"/>
<dbReference type="PANTHER" id="PTHR30353:SF15">
    <property type="entry name" value="INNER MEMBRANE PROTEIN YABI"/>
    <property type="match status" value="1"/>
</dbReference>
<comment type="caution">
    <text evidence="10">The sequence shown here is derived from an EMBL/GenBank/DDBJ whole genome shotgun (WGS) entry which is preliminary data.</text>
</comment>
<evidence type="ECO:0000256" key="4">
    <source>
        <dbReference type="ARBA" id="ARBA00022692"/>
    </source>
</evidence>
<name>A0ABV2B1C9_9GAMM</name>
<dbReference type="InterPro" id="IPR036938">
    <property type="entry name" value="PAP2/HPO_sf"/>
</dbReference>
<evidence type="ECO:0000256" key="7">
    <source>
        <dbReference type="SAM" id="Phobius"/>
    </source>
</evidence>
<keyword evidence="4 7" id="KW-0812">Transmembrane</keyword>
<keyword evidence="11" id="KW-1185">Reference proteome</keyword>
<keyword evidence="3" id="KW-1003">Cell membrane</keyword>
<dbReference type="Pfam" id="PF14067">
    <property type="entry name" value="LssY_C"/>
    <property type="match status" value="1"/>
</dbReference>
<comment type="subcellular location">
    <subcellularLocation>
        <location evidence="1">Cell membrane</location>
        <topology evidence="1">Multi-pass membrane protein</topology>
    </subcellularLocation>
</comment>
<dbReference type="InterPro" id="IPR025902">
    <property type="entry name" value="LssY-like-C_dom"/>
</dbReference>
<evidence type="ECO:0000259" key="9">
    <source>
        <dbReference type="Pfam" id="PF14067"/>
    </source>
</evidence>
<evidence type="ECO:0000313" key="10">
    <source>
        <dbReference type="EMBL" id="MES1929695.1"/>
    </source>
</evidence>
<feature type="transmembrane region" description="Helical" evidence="7">
    <location>
        <begin position="241"/>
        <end position="265"/>
    </location>
</feature>
<feature type="transmembrane region" description="Helical" evidence="7">
    <location>
        <begin position="124"/>
        <end position="146"/>
    </location>
</feature>
<feature type="transmembrane region" description="Helical" evidence="7">
    <location>
        <begin position="304"/>
        <end position="323"/>
    </location>
</feature>
<dbReference type="PANTHER" id="PTHR30353">
    <property type="entry name" value="INNER MEMBRANE PROTEIN DEDA-RELATED"/>
    <property type="match status" value="1"/>
</dbReference>
<feature type="domain" description="VTT" evidence="8">
    <location>
        <begin position="40"/>
        <end position="163"/>
    </location>
</feature>
<feature type="transmembrane region" description="Helical" evidence="7">
    <location>
        <begin position="180"/>
        <end position="202"/>
    </location>
</feature>
<feature type="transmembrane region" description="Helical" evidence="7">
    <location>
        <begin position="152"/>
        <end position="173"/>
    </location>
</feature>
<protein>
    <submittedName>
        <fullName evidence="10">Membrane-associated protein</fullName>
    </submittedName>
</protein>
<sequence length="693" mass="74726">MGHDLLETLLAWVSTHPWAALALVFVIALGESLFLFGLLVPGALFMFAFGALIGANLLPLGATFVAAIAGTLLGDGLSYALGRRYVGHLTALPGFARAPVLVARGERFLSDHGGKAIILGRLIGALRPIMPTVAGAAGLSVTRFLIMDVIATAIWAPCYILPGVVFGASLDLAAQVATRLAVLLLAVVTIIWATTVSVRFLLAGGRVATRRYAGRLLAWSRRHRRLGLLGPRLADPRQPEIPALAVGAALLMLATGIAYLLMWGWQRPVYPGRFDALTFYLVQSLQTPISDQIAFAIAQMGSPLIYLPFAAVLAGVLALMGNVRAAGHWVVALGFSALVALILRWWLAIPAPTSYFHGGVTDPLFLAGGGQDLLLCATVYGLAGIMIAAGRPETERPYYHSITVVGVVLIALARLYLGLDWASDLFIGLTIAFGWLNMLVISYRRQRPQPVRGRQVLSVLAGFAVVAVVAGILPDTTYRAWAQAEAEHTPPLVRDWPGTGYAGLDQRIKDIAGRESAPLNVQAVGTIGELRGALAHAGWLGAPRLGLTQPLRWLVTDTGIAELSVLPRIHDGRQPSITLVHEIPATDGTQADPMRRRVLRLWRTHRRRAEDDRPLWVGSTDMQQVEQRLSLMATAADQRRYDWALRALAADLEIAGLPYRLLGASDQPILLVDPPLTEVDAKVAPDQRRPLQP</sequence>
<feature type="transmembrane region" description="Helical" evidence="7">
    <location>
        <begin position="369"/>
        <end position="389"/>
    </location>
</feature>
<keyword evidence="6 7" id="KW-0472">Membrane</keyword>
<dbReference type="RefSeq" id="WP_353111199.1">
    <property type="nucleotide sequence ID" value="NZ_APND01000003.1"/>
</dbReference>
<keyword evidence="5 7" id="KW-1133">Transmembrane helix</keyword>
<evidence type="ECO:0000256" key="3">
    <source>
        <dbReference type="ARBA" id="ARBA00022475"/>
    </source>
</evidence>
<evidence type="ECO:0000313" key="11">
    <source>
        <dbReference type="Proteomes" id="UP001460888"/>
    </source>
</evidence>
<dbReference type="InterPro" id="IPR032816">
    <property type="entry name" value="VTT_dom"/>
</dbReference>
<evidence type="ECO:0000256" key="2">
    <source>
        <dbReference type="ARBA" id="ARBA00010792"/>
    </source>
</evidence>
<evidence type="ECO:0000259" key="8">
    <source>
        <dbReference type="Pfam" id="PF09335"/>
    </source>
</evidence>
<dbReference type="EMBL" id="APND01000003">
    <property type="protein sequence ID" value="MES1929695.1"/>
    <property type="molecule type" value="Genomic_DNA"/>
</dbReference>
<evidence type="ECO:0000256" key="6">
    <source>
        <dbReference type="ARBA" id="ARBA00023136"/>
    </source>
</evidence>
<feature type="transmembrane region" description="Helical" evidence="7">
    <location>
        <begin position="20"/>
        <end position="40"/>
    </location>
</feature>
<evidence type="ECO:0000256" key="1">
    <source>
        <dbReference type="ARBA" id="ARBA00004651"/>
    </source>
</evidence>
<feature type="transmembrane region" description="Helical" evidence="7">
    <location>
        <begin position="401"/>
        <end position="419"/>
    </location>
</feature>
<evidence type="ECO:0000256" key="5">
    <source>
        <dbReference type="ARBA" id="ARBA00022989"/>
    </source>
</evidence>
<reference evidence="10 11" key="1">
    <citation type="submission" date="2013-03" db="EMBL/GenBank/DDBJ databases">
        <title>Salinisphaera dokdonensis CL-ES53 Genome Sequencing.</title>
        <authorList>
            <person name="Li C."/>
            <person name="Lai Q."/>
            <person name="Shao Z."/>
        </authorList>
    </citation>
    <scope>NUCLEOTIDE SEQUENCE [LARGE SCALE GENOMIC DNA]</scope>
    <source>
        <strain evidence="10 11">CL-ES53</strain>
    </source>
</reference>
<dbReference type="Pfam" id="PF09335">
    <property type="entry name" value="VTT_dom"/>
    <property type="match status" value="1"/>
</dbReference>
<feature type="transmembrane region" description="Helical" evidence="7">
    <location>
        <begin position="455"/>
        <end position="473"/>
    </location>
</feature>
<accession>A0ABV2B1C9</accession>
<feature type="transmembrane region" description="Helical" evidence="7">
    <location>
        <begin position="47"/>
        <end position="73"/>
    </location>
</feature>
<dbReference type="InterPro" id="IPR032818">
    <property type="entry name" value="DedA-like"/>
</dbReference>
<feature type="transmembrane region" description="Helical" evidence="7">
    <location>
        <begin position="330"/>
        <end position="349"/>
    </location>
</feature>
<dbReference type="Proteomes" id="UP001460888">
    <property type="component" value="Unassembled WGS sequence"/>
</dbReference>
<comment type="similarity">
    <text evidence="2">Belongs to the DedA family.</text>
</comment>
<gene>
    <name evidence="10" type="ORF">SADO_10574</name>
</gene>
<feature type="transmembrane region" description="Helical" evidence="7">
    <location>
        <begin position="425"/>
        <end position="443"/>
    </location>
</feature>